<protein>
    <submittedName>
        <fullName evidence="2">Uncharacterized protein</fullName>
    </submittedName>
</protein>
<reference evidence="2 3" key="1">
    <citation type="journal article" date="2005" name="J. Bacteriol.">
        <title>Insights on evolution of virulence and resistance from the complete genome analysis of an early methicillin-resistant Staphylococcus aureus strain and a biofilm-producing methicillin-resistant Staphylococcus epidermidis strain.</title>
        <authorList>
            <person name="Gill S.R."/>
            <person name="Fouts D.E."/>
            <person name="Archer G.L."/>
            <person name="Mongodin E.F."/>
            <person name="Deboy R.T."/>
            <person name="Ravel J."/>
            <person name="Paulsen I.T."/>
            <person name="Kolonay J.F."/>
            <person name="Brinkac L."/>
            <person name="Beanan M."/>
            <person name="Dodson R.J."/>
            <person name="Daugherty S.C."/>
            <person name="Madupu R."/>
            <person name="Angiuoli S.V."/>
            <person name="Durkin A.S."/>
            <person name="Haft D.H."/>
            <person name="Vamathevan J."/>
            <person name="Khouri H."/>
            <person name="Utterback T."/>
            <person name="Lee C."/>
            <person name="Dimitrov G."/>
            <person name="Jiang L."/>
            <person name="Qin H."/>
            <person name="Weidman J."/>
            <person name="Tran K."/>
            <person name="Kang K."/>
            <person name="Hance I.R."/>
            <person name="Nelson K.E."/>
            <person name="Fraser C.M."/>
        </authorList>
    </citation>
    <scope>NUCLEOTIDE SEQUENCE [LARGE SCALE GENOMIC DNA]</scope>
    <source>
        <strain evidence="3">ATCC 35984 / RP62A</strain>
        <plasmid evidence="3">pSERP</plasmid>
    </source>
</reference>
<name>Q5HS62_STAEQ</name>
<proteinExistence type="predicted"/>
<accession>Q5HS62</accession>
<keyword evidence="3" id="KW-1185">Reference proteome</keyword>
<organism evidence="2 3">
    <name type="scientific">Staphylococcus epidermidis (strain ATCC 35984 / DSM 28319 / BCRC 17069 / CCUG 31568 / BM 3577 / RP62A)</name>
    <dbReference type="NCBI Taxonomy" id="176279"/>
    <lineage>
        <taxon>Bacteria</taxon>
        <taxon>Bacillati</taxon>
        <taxon>Bacillota</taxon>
        <taxon>Bacilli</taxon>
        <taxon>Bacillales</taxon>
        <taxon>Staphylococcaceae</taxon>
        <taxon>Staphylococcus</taxon>
    </lineage>
</organism>
<keyword evidence="1" id="KW-0472">Membrane</keyword>
<gene>
    <name evidence="2" type="ordered locus">SEA0007</name>
</gene>
<dbReference type="Proteomes" id="UP000000531">
    <property type="component" value="Plasmid pSERP"/>
</dbReference>
<geneLocation type="plasmid" evidence="2 3">
    <name>pSERP</name>
</geneLocation>
<evidence type="ECO:0000256" key="1">
    <source>
        <dbReference type="SAM" id="Phobius"/>
    </source>
</evidence>
<keyword evidence="1" id="KW-0812">Transmembrane</keyword>
<dbReference type="AlphaFoldDB" id="Q5HS62"/>
<keyword evidence="2" id="KW-0614">Plasmid</keyword>
<sequence>MKYKSANEERNVKIINTKDRFSNLFIGFTSLNFYIIIGDIFTTIYKK</sequence>
<evidence type="ECO:0000313" key="2">
    <source>
        <dbReference type="EMBL" id="AAW52781.1"/>
    </source>
</evidence>
<dbReference type="KEGG" id="ser:SEA0007"/>
<evidence type="ECO:0000313" key="3">
    <source>
        <dbReference type="Proteomes" id="UP000000531"/>
    </source>
</evidence>
<dbReference type="HOGENOM" id="CLU_3173439_0_0_9"/>
<dbReference type="EMBL" id="CP000028">
    <property type="protein sequence ID" value="AAW52781.1"/>
    <property type="molecule type" value="Genomic_DNA"/>
</dbReference>
<keyword evidence="1" id="KW-1133">Transmembrane helix</keyword>
<feature type="transmembrane region" description="Helical" evidence="1">
    <location>
        <begin position="21"/>
        <end position="45"/>
    </location>
</feature>